<sequence length="95" mass="9796">MPRRQAGALLRAGAVIFAALPLAGCLSAGAPAIPLFGAYFPSWLLCAFIGILGAVVVRLIFIRAGIDDALPIRLPVYICIAAAIGFAVSLLGFGR</sequence>
<protein>
    <recommendedName>
        <fullName evidence="3">Uncharacterized protein YtcA</fullName>
    </recommendedName>
</protein>
<evidence type="ECO:0000313" key="12">
    <source>
        <dbReference type="EMBL" id="MDQ0301750.1"/>
    </source>
</evidence>
<reference evidence="12 13" key="1">
    <citation type="submission" date="2023-07" db="EMBL/GenBank/DDBJ databases">
        <title>Genomic Encyclopedia of Type Strains, Phase IV (KMG-IV): sequencing the most valuable type-strain genomes for metagenomic binning, comparative biology and taxonomic classification.</title>
        <authorList>
            <person name="Goeker M."/>
        </authorList>
    </citation>
    <scope>NUCLEOTIDE SEQUENCE [LARGE SCALE GENOMIC DNA]</scope>
    <source>
        <strain evidence="12 13">DSM 2457</strain>
    </source>
</reference>
<keyword evidence="8 11" id="KW-0472">Membrane</keyword>
<comment type="subcellular location">
    <subcellularLocation>
        <location evidence="1">Membrane</location>
        <topology evidence="1">Multi-pass membrane protein</topology>
    </subcellularLocation>
</comment>
<dbReference type="Proteomes" id="UP001224682">
    <property type="component" value="Unassembled WGS sequence"/>
</dbReference>
<keyword evidence="9" id="KW-0564">Palmitate</keyword>
<organism evidence="12 13">
    <name type="scientific">Ancylobacter polymorphus</name>
    <dbReference type="NCBI Taxonomy" id="223390"/>
    <lineage>
        <taxon>Bacteria</taxon>
        <taxon>Pseudomonadati</taxon>
        <taxon>Pseudomonadota</taxon>
        <taxon>Alphaproteobacteria</taxon>
        <taxon>Hyphomicrobiales</taxon>
        <taxon>Xanthobacteraceae</taxon>
        <taxon>Ancylobacter</taxon>
    </lineage>
</organism>
<evidence type="ECO:0000256" key="8">
    <source>
        <dbReference type="ARBA" id="ARBA00023136"/>
    </source>
</evidence>
<evidence type="ECO:0000256" key="5">
    <source>
        <dbReference type="ARBA" id="ARBA00022692"/>
    </source>
</evidence>
<evidence type="ECO:0000256" key="7">
    <source>
        <dbReference type="ARBA" id="ARBA00022989"/>
    </source>
</evidence>
<keyword evidence="7 11" id="KW-1133">Transmembrane helix</keyword>
<gene>
    <name evidence="12" type="ORF">J2S75_000761</name>
</gene>
<dbReference type="EMBL" id="JAUSUI010000001">
    <property type="protein sequence ID" value="MDQ0301750.1"/>
    <property type="molecule type" value="Genomic_DNA"/>
</dbReference>
<evidence type="ECO:0000256" key="3">
    <source>
        <dbReference type="ARBA" id="ARBA00021237"/>
    </source>
</evidence>
<evidence type="ECO:0000313" key="13">
    <source>
        <dbReference type="Proteomes" id="UP001224682"/>
    </source>
</evidence>
<accession>A0ABU0B8K1</accession>
<comment type="caution">
    <text evidence="12">The sequence shown here is derived from an EMBL/GenBank/DDBJ whole genome shotgun (WGS) entry which is preliminary data.</text>
</comment>
<feature type="transmembrane region" description="Helical" evidence="11">
    <location>
        <begin position="74"/>
        <end position="93"/>
    </location>
</feature>
<feature type="transmembrane region" description="Helical" evidence="11">
    <location>
        <begin position="42"/>
        <end position="62"/>
    </location>
</feature>
<proteinExistence type="inferred from homology"/>
<dbReference type="InterPro" id="IPR031381">
    <property type="entry name" value="YtcA"/>
</dbReference>
<evidence type="ECO:0000256" key="10">
    <source>
        <dbReference type="ARBA" id="ARBA00023288"/>
    </source>
</evidence>
<keyword evidence="6" id="KW-0732">Signal</keyword>
<evidence type="ECO:0000256" key="9">
    <source>
        <dbReference type="ARBA" id="ARBA00023139"/>
    </source>
</evidence>
<dbReference type="Pfam" id="PF17090">
    <property type="entry name" value="Ytca"/>
    <property type="match status" value="1"/>
</dbReference>
<evidence type="ECO:0000256" key="11">
    <source>
        <dbReference type="SAM" id="Phobius"/>
    </source>
</evidence>
<keyword evidence="13" id="KW-1185">Reference proteome</keyword>
<keyword evidence="5 11" id="KW-0812">Transmembrane</keyword>
<comment type="similarity">
    <text evidence="2">Belongs to the YtcA family.</text>
</comment>
<evidence type="ECO:0000256" key="1">
    <source>
        <dbReference type="ARBA" id="ARBA00004141"/>
    </source>
</evidence>
<name>A0ABU0B8K1_9HYPH</name>
<evidence type="ECO:0000256" key="4">
    <source>
        <dbReference type="ARBA" id="ARBA00022475"/>
    </source>
</evidence>
<evidence type="ECO:0000256" key="2">
    <source>
        <dbReference type="ARBA" id="ARBA00008208"/>
    </source>
</evidence>
<dbReference type="RefSeq" id="WP_307018329.1">
    <property type="nucleotide sequence ID" value="NZ_JAUSUI010000001.1"/>
</dbReference>
<keyword evidence="10" id="KW-0449">Lipoprotein</keyword>
<evidence type="ECO:0000256" key="6">
    <source>
        <dbReference type="ARBA" id="ARBA00022729"/>
    </source>
</evidence>
<keyword evidence="4" id="KW-1003">Cell membrane</keyword>